<dbReference type="EMBL" id="JAPUBN010000006">
    <property type="protein sequence ID" value="MCZ2720383.1"/>
    <property type="molecule type" value="Genomic_DNA"/>
</dbReference>
<dbReference type="InterPro" id="IPR036737">
    <property type="entry name" value="OmpA-like_sf"/>
</dbReference>
<sequence length="375" mass="40932">MFTTRPKKLFVATMAAIAATAGAQQSIAAEGITISPMVGHYNFAGSRDIDDDALLSIALGYQFDSPWATELTLLTVDTENSANTEVDLDQVRLDMLYHLETKGDLTPYLAFGAGYNKYSDVVVDNEEAIINAGFGVKYALNSNLALRGDFRLIDSLDAERIDTATSVGLFYAFGGTKKKIEPAPVVQKVVVDNDADGVNDEIDQCLDSHKADIVDLKGCALDDDKDGVINRLDECLDTEMGAKVDAKGCYIELIETHTARLDVNFAKNSAVVDKQYYGEIEGIAKFLTEYPKTDVVIEGHTDDSGKAEYNQNLSEQRALAISEILVNEFSVSQERVSVVGYGESKPLVENTTEENRIKNRRVVAVVTAQVKTIAK</sequence>
<keyword evidence="5 11" id="KW-0732">Signal</keyword>
<dbReference type="SUPFAM" id="SSF56925">
    <property type="entry name" value="OMPA-like"/>
    <property type="match status" value="1"/>
</dbReference>
<gene>
    <name evidence="13" type="ORF">O1D97_01670</name>
</gene>
<keyword evidence="8 10" id="KW-0472">Membrane</keyword>
<dbReference type="RefSeq" id="WP_269122228.1">
    <property type="nucleotide sequence ID" value="NZ_JAPUBN010000006.1"/>
</dbReference>
<keyword evidence="14" id="KW-1185">Reference proteome</keyword>
<evidence type="ECO:0000256" key="4">
    <source>
        <dbReference type="ARBA" id="ARBA00022692"/>
    </source>
</evidence>
<name>A0ABT4JPS1_9GAMM</name>
<protein>
    <submittedName>
        <fullName evidence="13">OmpA family protein</fullName>
    </submittedName>
</protein>
<dbReference type="InterPro" id="IPR006664">
    <property type="entry name" value="OMP_bac"/>
</dbReference>
<dbReference type="InterPro" id="IPR006690">
    <property type="entry name" value="OMPA-like_CS"/>
</dbReference>
<dbReference type="InterPro" id="IPR050330">
    <property type="entry name" value="Bact_OuterMem_StrucFunc"/>
</dbReference>
<feature type="signal peptide" evidence="11">
    <location>
        <begin position="1"/>
        <end position="23"/>
    </location>
</feature>
<evidence type="ECO:0000259" key="12">
    <source>
        <dbReference type="PROSITE" id="PS51123"/>
    </source>
</evidence>
<comment type="subcellular location">
    <subcellularLocation>
        <location evidence="1">Cell outer membrane</location>
        <topology evidence="1">Multi-pass membrane protein</topology>
    </subcellularLocation>
</comment>
<evidence type="ECO:0000313" key="13">
    <source>
        <dbReference type="EMBL" id="MCZ2720383.1"/>
    </source>
</evidence>
<comment type="caution">
    <text evidence="13">The sequence shown here is derived from an EMBL/GenBank/DDBJ whole genome shotgun (WGS) entry which is preliminary data.</text>
</comment>
<dbReference type="Gene3D" id="2.40.160.20">
    <property type="match status" value="1"/>
</dbReference>
<evidence type="ECO:0000313" key="14">
    <source>
        <dbReference type="Proteomes" id="UP001149719"/>
    </source>
</evidence>
<dbReference type="InterPro" id="IPR006665">
    <property type="entry name" value="OmpA-like"/>
</dbReference>
<dbReference type="Pfam" id="PF13505">
    <property type="entry name" value="OMP_b-brl"/>
    <property type="match status" value="1"/>
</dbReference>
<dbReference type="Gene3D" id="3.30.1330.60">
    <property type="entry name" value="OmpA-like domain"/>
    <property type="match status" value="1"/>
</dbReference>
<evidence type="ECO:0000256" key="3">
    <source>
        <dbReference type="ARBA" id="ARBA00022452"/>
    </source>
</evidence>
<dbReference type="Pfam" id="PF00691">
    <property type="entry name" value="OmpA"/>
    <property type="match status" value="1"/>
</dbReference>
<keyword evidence="4" id="KW-0812">Transmembrane</keyword>
<dbReference type="SUPFAM" id="SSF103088">
    <property type="entry name" value="OmpA-like"/>
    <property type="match status" value="1"/>
</dbReference>
<accession>A0ABT4JPS1</accession>
<dbReference type="SUPFAM" id="SSF103647">
    <property type="entry name" value="TSP type-3 repeat"/>
    <property type="match status" value="1"/>
</dbReference>
<evidence type="ECO:0000256" key="9">
    <source>
        <dbReference type="ARBA" id="ARBA00023237"/>
    </source>
</evidence>
<dbReference type="InterPro" id="IPR011250">
    <property type="entry name" value="OMP/PagP_B-barrel"/>
</dbReference>
<dbReference type="PRINTS" id="PR01021">
    <property type="entry name" value="OMPADOMAIN"/>
</dbReference>
<evidence type="ECO:0000256" key="11">
    <source>
        <dbReference type="SAM" id="SignalP"/>
    </source>
</evidence>
<reference evidence="13" key="1">
    <citation type="submission" date="2022-12" db="EMBL/GenBank/DDBJ databases">
        <title>Marinomonas 15G1-11 sp. nov, isolated from marine algae.</title>
        <authorList>
            <person name="Butt M."/>
            <person name="Choi D.G."/>
            <person name="Kim J.M."/>
            <person name="Lee J.K."/>
            <person name="Baek J.H."/>
            <person name="Jeon C.O."/>
        </authorList>
    </citation>
    <scope>NUCLEOTIDE SEQUENCE</scope>
    <source>
        <strain evidence="13">15G1-11</strain>
    </source>
</reference>
<keyword evidence="9" id="KW-0998">Cell outer membrane</keyword>
<feature type="domain" description="OmpA-like" evidence="12">
    <location>
        <begin position="252"/>
        <end position="370"/>
    </location>
</feature>
<evidence type="ECO:0000256" key="8">
    <source>
        <dbReference type="ARBA" id="ARBA00023136"/>
    </source>
</evidence>
<dbReference type="Proteomes" id="UP001149719">
    <property type="component" value="Unassembled WGS sequence"/>
</dbReference>
<organism evidence="13 14">
    <name type="scientific">Marinomonas phaeophyticola</name>
    <dbReference type="NCBI Taxonomy" id="3004091"/>
    <lineage>
        <taxon>Bacteria</taxon>
        <taxon>Pseudomonadati</taxon>
        <taxon>Pseudomonadota</taxon>
        <taxon>Gammaproteobacteria</taxon>
        <taxon>Oceanospirillales</taxon>
        <taxon>Oceanospirillaceae</taxon>
        <taxon>Marinomonas</taxon>
    </lineage>
</organism>
<dbReference type="PANTHER" id="PTHR30329:SF21">
    <property type="entry name" value="LIPOPROTEIN YIAD-RELATED"/>
    <property type="match status" value="1"/>
</dbReference>
<keyword evidence="3" id="KW-1134">Transmembrane beta strand</keyword>
<dbReference type="PROSITE" id="PS51123">
    <property type="entry name" value="OMPA_2"/>
    <property type="match status" value="1"/>
</dbReference>
<evidence type="ECO:0000256" key="1">
    <source>
        <dbReference type="ARBA" id="ARBA00004571"/>
    </source>
</evidence>
<evidence type="ECO:0000256" key="7">
    <source>
        <dbReference type="ARBA" id="ARBA00023114"/>
    </source>
</evidence>
<keyword evidence="2" id="KW-0813">Transport</keyword>
<dbReference type="CDD" id="cd07185">
    <property type="entry name" value="OmpA_C-like"/>
    <property type="match status" value="1"/>
</dbReference>
<dbReference type="InterPro" id="IPR028974">
    <property type="entry name" value="TSP_type-3_rpt"/>
</dbReference>
<evidence type="ECO:0000256" key="2">
    <source>
        <dbReference type="ARBA" id="ARBA00022448"/>
    </source>
</evidence>
<keyword evidence="7" id="KW-0626">Porin</keyword>
<dbReference type="PANTHER" id="PTHR30329">
    <property type="entry name" value="STATOR ELEMENT OF FLAGELLAR MOTOR COMPLEX"/>
    <property type="match status" value="1"/>
</dbReference>
<dbReference type="InterPro" id="IPR027385">
    <property type="entry name" value="Beta-barrel_OMP"/>
</dbReference>
<keyword evidence="6" id="KW-0406">Ion transport</keyword>
<dbReference type="PROSITE" id="PS01068">
    <property type="entry name" value="OMPA_1"/>
    <property type="match status" value="1"/>
</dbReference>
<proteinExistence type="predicted"/>
<evidence type="ECO:0000256" key="5">
    <source>
        <dbReference type="ARBA" id="ARBA00022729"/>
    </source>
</evidence>
<evidence type="ECO:0000256" key="6">
    <source>
        <dbReference type="ARBA" id="ARBA00023065"/>
    </source>
</evidence>
<feature type="chain" id="PRO_5047451710" evidence="11">
    <location>
        <begin position="24"/>
        <end position="375"/>
    </location>
</feature>
<evidence type="ECO:0000256" key="10">
    <source>
        <dbReference type="PROSITE-ProRule" id="PRU00473"/>
    </source>
</evidence>